<comment type="subcellular location">
    <subcellularLocation>
        <location evidence="2">Endoplasmic reticulum membrane</location>
        <topology evidence="2">Single-pass type II membrane protein</topology>
    </subcellularLocation>
    <subcellularLocation>
        <location evidence="1">Golgi apparatus membrane</location>
        <topology evidence="1">Single-pass type II membrane protein</topology>
    </subcellularLocation>
</comment>
<evidence type="ECO:0000256" key="13">
    <source>
        <dbReference type="ARBA" id="ARBA00023180"/>
    </source>
</evidence>
<evidence type="ECO:0000256" key="9">
    <source>
        <dbReference type="ARBA" id="ARBA00022989"/>
    </source>
</evidence>
<dbReference type="PANTHER" id="PTHR46025:SF3">
    <property type="entry name" value="XYLOSYLTRANSFERASE OXT"/>
    <property type="match status" value="1"/>
</dbReference>
<keyword evidence="4" id="KW-0808">Transferase</keyword>
<accession>A0A9Q5ZF15</accession>
<organism evidence="15 16">
    <name type="scientific">Nostoc linckia z8</name>
    <dbReference type="NCBI Taxonomy" id="1628746"/>
    <lineage>
        <taxon>Bacteria</taxon>
        <taxon>Bacillati</taxon>
        <taxon>Cyanobacteriota</taxon>
        <taxon>Cyanophyceae</taxon>
        <taxon>Nostocales</taxon>
        <taxon>Nostocaceae</taxon>
        <taxon>Nostoc</taxon>
    </lineage>
</organism>
<evidence type="ECO:0000256" key="2">
    <source>
        <dbReference type="ARBA" id="ARBA00004648"/>
    </source>
</evidence>
<evidence type="ECO:0000256" key="6">
    <source>
        <dbReference type="ARBA" id="ARBA00022723"/>
    </source>
</evidence>
<evidence type="ECO:0000256" key="11">
    <source>
        <dbReference type="ARBA" id="ARBA00023136"/>
    </source>
</evidence>
<dbReference type="AlphaFoldDB" id="A0A9Q5ZF15"/>
<keyword evidence="5" id="KW-0812">Transmembrane</keyword>
<keyword evidence="12" id="KW-1015">Disulfide bond</keyword>
<keyword evidence="3" id="KW-0328">Glycosyltransferase</keyword>
<dbReference type="GO" id="GO:0030158">
    <property type="term" value="F:protein xylosyltransferase activity"/>
    <property type="evidence" value="ECO:0007669"/>
    <property type="project" value="InterPro"/>
</dbReference>
<evidence type="ECO:0000256" key="7">
    <source>
        <dbReference type="ARBA" id="ARBA00022824"/>
    </source>
</evidence>
<keyword evidence="8" id="KW-0735">Signal-anchor</keyword>
<keyword evidence="10" id="KW-0333">Golgi apparatus</keyword>
<dbReference type="GO" id="GO:0046872">
    <property type="term" value="F:metal ion binding"/>
    <property type="evidence" value="ECO:0007669"/>
    <property type="project" value="UniProtKB-KW"/>
</dbReference>
<dbReference type="GO" id="GO:0015012">
    <property type="term" value="P:heparan sulfate proteoglycan biosynthetic process"/>
    <property type="evidence" value="ECO:0007669"/>
    <property type="project" value="TreeGrafter"/>
</dbReference>
<dbReference type="InterPro" id="IPR043538">
    <property type="entry name" value="XYLT"/>
</dbReference>
<keyword evidence="9" id="KW-1133">Transmembrane helix</keyword>
<protein>
    <recommendedName>
        <fullName evidence="14">Peptide O-xylosyltransferase</fullName>
    </recommendedName>
</protein>
<name>A0A9Q5ZF15_NOSLI</name>
<dbReference type="InterPro" id="IPR003406">
    <property type="entry name" value="Glyco_trans_14"/>
</dbReference>
<dbReference type="Proteomes" id="UP000222310">
    <property type="component" value="Unassembled WGS sequence"/>
</dbReference>
<evidence type="ECO:0000256" key="3">
    <source>
        <dbReference type="ARBA" id="ARBA00022676"/>
    </source>
</evidence>
<keyword evidence="6" id="KW-0479">Metal-binding</keyword>
<dbReference type="EMBL" id="LAHD01000014">
    <property type="protein sequence ID" value="PHK05544.1"/>
    <property type="molecule type" value="Genomic_DNA"/>
</dbReference>
<evidence type="ECO:0000313" key="16">
    <source>
        <dbReference type="Proteomes" id="UP000222310"/>
    </source>
</evidence>
<evidence type="ECO:0000256" key="14">
    <source>
        <dbReference type="ARBA" id="ARBA00042865"/>
    </source>
</evidence>
<proteinExistence type="predicted"/>
<keyword evidence="13" id="KW-0325">Glycoprotein</keyword>
<evidence type="ECO:0000256" key="1">
    <source>
        <dbReference type="ARBA" id="ARBA00004323"/>
    </source>
</evidence>
<evidence type="ECO:0000256" key="8">
    <source>
        <dbReference type="ARBA" id="ARBA00022968"/>
    </source>
</evidence>
<dbReference type="PANTHER" id="PTHR46025">
    <property type="entry name" value="XYLOSYLTRANSFERASE OXT"/>
    <property type="match status" value="1"/>
</dbReference>
<evidence type="ECO:0000256" key="5">
    <source>
        <dbReference type="ARBA" id="ARBA00022692"/>
    </source>
</evidence>
<reference evidence="15 16" key="1">
    <citation type="submission" date="2015-02" db="EMBL/GenBank/DDBJ databases">
        <title>Nostoc linckia genome annotation.</title>
        <authorList>
            <person name="Zhou Z."/>
        </authorList>
    </citation>
    <scope>NUCLEOTIDE SEQUENCE [LARGE SCALE GENOMIC DNA]</scope>
    <source>
        <strain evidence="16">z8</strain>
    </source>
</reference>
<evidence type="ECO:0000256" key="4">
    <source>
        <dbReference type="ARBA" id="ARBA00022679"/>
    </source>
</evidence>
<dbReference type="GO" id="GO:0050650">
    <property type="term" value="P:chondroitin sulfate proteoglycan biosynthetic process"/>
    <property type="evidence" value="ECO:0007669"/>
    <property type="project" value="TreeGrafter"/>
</dbReference>
<gene>
    <name evidence="15" type="ORF">VF08_07045</name>
</gene>
<dbReference type="Pfam" id="PF02485">
    <property type="entry name" value="Branch"/>
    <property type="match status" value="1"/>
</dbReference>
<comment type="caution">
    <text evidence="15">The sequence shown here is derived from an EMBL/GenBank/DDBJ whole genome shotgun (WGS) entry which is preliminary data.</text>
</comment>
<evidence type="ECO:0000313" key="15">
    <source>
        <dbReference type="EMBL" id="PHK05544.1"/>
    </source>
</evidence>
<sequence>MHNYTSQSMKIAYIILAHKYPEQLKRLIHRLNTEDVSFFIHIDKKVEAKIYHQVVTLLKDFPNVFFLKRFNSGWGSFDAVRASLEGIKSIAKTGIDFDYVIHLSGQDYPIKSNTHIKKFLEQNKGKEFIEYFPLPCNKWEGGGLRRIEYWYIRWGNQYIAIPEKREFKSVTHSFIYSFLISFLPKKRNFFEGFTLYGGSAFWCLTGECIKYIDNFVKQNPKFVNRFNYTHITDEIFYQILILNSTFQDKIINDHLRYIDWENINALHPRILGTNDFENIKQSEKLFARKFDQIIEPHILDMIDEMIYRR</sequence>
<dbReference type="GO" id="GO:0016020">
    <property type="term" value="C:membrane"/>
    <property type="evidence" value="ECO:0007669"/>
    <property type="project" value="InterPro"/>
</dbReference>
<keyword evidence="11" id="KW-0472">Membrane</keyword>
<keyword evidence="7" id="KW-0256">Endoplasmic reticulum</keyword>
<evidence type="ECO:0000256" key="10">
    <source>
        <dbReference type="ARBA" id="ARBA00023034"/>
    </source>
</evidence>
<evidence type="ECO:0000256" key="12">
    <source>
        <dbReference type="ARBA" id="ARBA00023157"/>
    </source>
</evidence>